<reference evidence="5 6" key="1">
    <citation type="submission" date="2020-12" db="EMBL/GenBank/DDBJ databases">
        <title>FDA dAtabase for Regulatory Grade micrObial Sequences (FDA-ARGOS): Supporting development and validation of Infectious Disease Dx tests.</title>
        <authorList>
            <person name="Nelson B."/>
            <person name="Plummer A."/>
            <person name="Tallon L."/>
            <person name="Sadzewicz L."/>
            <person name="Zhao X."/>
            <person name="Boylan J."/>
            <person name="Ott S."/>
            <person name="Bowen H."/>
            <person name="Vavikolanu K."/>
            <person name="Mehta A."/>
            <person name="Aluvathingal J."/>
            <person name="Nadendla S."/>
            <person name="Myers T."/>
            <person name="Yan Y."/>
            <person name="Sichtig H."/>
        </authorList>
    </citation>
    <scope>NUCLEOTIDE SEQUENCE [LARGE SCALE GENOMIC DNA]</scope>
    <source>
        <strain evidence="5 6">FDAARGOS_899</strain>
    </source>
</reference>
<feature type="compositionally biased region" description="Polar residues" evidence="4">
    <location>
        <begin position="203"/>
        <end position="214"/>
    </location>
</feature>
<dbReference type="GO" id="GO:0004518">
    <property type="term" value="F:nuclease activity"/>
    <property type="evidence" value="ECO:0007669"/>
    <property type="project" value="UniProtKB-KW"/>
</dbReference>
<dbReference type="SMART" id="SM00990">
    <property type="entry name" value="VRR_NUC"/>
    <property type="match status" value="1"/>
</dbReference>
<name>A0A7U4PA46_9BURK</name>
<evidence type="ECO:0000313" key="5">
    <source>
        <dbReference type="EMBL" id="QPS47256.1"/>
    </source>
</evidence>
<dbReference type="RefSeq" id="WP_006027264.1">
    <property type="nucleotide sequence ID" value="NZ_CP013382.1"/>
</dbReference>
<evidence type="ECO:0000256" key="1">
    <source>
        <dbReference type="ARBA" id="ARBA00001946"/>
    </source>
</evidence>
<dbReference type="EMBL" id="CP065687">
    <property type="protein sequence ID" value="QPS47256.1"/>
    <property type="molecule type" value="Genomic_DNA"/>
</dbReference>
<protein>
    <submittedName>
        <fullName evidence="5">VRR-NUC domain-containing protein</fullName>
    </submittedName>
</protein>
<accession>A0A7T2U7R7</accession>
<feature type="region of interest" description="Disordered" evidence="4">
    <location>
        <begin position="1"/>
        <end position="26"/>
    </location>
</feature>
<feature type="region of interest" description="Disordered" evidence="4">
    <location>
        <begin position="196"/>
        <end position="254"/>
    </location>
</feature>
<dbReference type="Pfam" id="PF08774">
    <property type="entry name" value="VRR_NUC"/>
    <property type="match status" value="1"/>
</dbReference>
<dbReference type="KEGG" id="bhg:I6G56_22670"/>
<gene>
    <name evidence="5" type="ORF">I6G56_22670</name>
</gene>
<evidence type="ECO:0000256" key="2">
    <source>
        <dbReference type="ARBA" id="ARBA00022722"/>
    </source>
</evidence>
<evidence type="ECO:0000313" key="6">
    <source>
        <dbReference type="Proteomes" id="UP000594943"/>
    </source>
</evidence>
<keyword evidence="3" id="KW-0378">Hydrolase</keyword>
<keyword evidence="2" id="KW-0540">Nuclease</keyword>
<sequence length="254" mass="27736">MSDYGTSNAVGGMSTGEGQTTRVGLSRGQLSPQDHAVLCDAICRCSRVGVATTDGKILRQACVSQRLKAKNLVAKGLTGAPTQYLPEVTYDMRQSPPAPVMSSADSLTPHSWLPAWIQKYFPGGMDSYKQAKKTYFRRPDVVIVNDPSQPPIQSNIKQVVEMKFPPDDFSKGQREAYLDIAGDDRKLAAIGPEDCRCGDADRQSQPSTSAQKQPSLEDMFGDKLPSSGGIMPLMPPIPPYRYRFPDSNYGNDAR</sequence>
<dbReference type="InterPro" id="IPR014883">
    <property type="entry name" value="VRR_NUC"/>
</dbReference>
<accession>A0A7U4PA46</accession>
<evidence type="ECO:0000256" key="4">
    <source>
        <dbReference type="SAM" id="MobiDB-lite"/>
    </source>
</evidence>
<comment type="cofactor">
    <cofactor evidence="1">
        <name>Mg(2+)</name>
        <dbReference type="ChEBI" id="CHEBI:18420"/>
    </cofactor>
</comment>
<proteinExistence type="predicted"/>
<dbReference type="AlphaFoldDB" id="A0A7U4PA46"/>
<dbReference type="GO" id="GO:0016788">
    <property type="term" value="F:hydrolase activity, acting on ester bonds"/>
    <property type="evidence" value="ECO:0007669"/>
    <property type="project" value="InterPro"/>
</dbReference>
<dbReference type="Proteomes" id="UP000594943">
    <property type="component" value="Chromosome 2"/>
</dbReference>
<feature type="compositionally biased region" description="Polar residues" evidence="4">
    <location>
        <begin position="16"/>
        <end position="26"/>
    </location>
</feature>
<evidence type="ECO:0000256" key="3">
    <source>
        <dbReference type="ARBA" id="ARBA00022801"/>
    </source>
</evidence>
<organism evidence="5 6">
    <name type="scientific">Burkholderia humptydooensis</name>
    <dbReference type="NCBI Taxonomy" id="430531"/>
    <lineage>
        <taxon>Bacteria</taxon>
        <taxon>Pseudomonadati</taxon>
        <taxon>Pseudomonadota</taxon>
        <taxon>Betaproteobacteria</taxon>
        <taxon>Burkholderiales</taxon>
        <taxon>Burkholderiaceae</taxon>
        <taxon>Burkholderia</taxon>
        <taxon>pseudomallei group</taxon>
    </lineage>
</organism>